<dbReference type="Pfam" id="PF03321">
    <property type="entry name" value="GH3"/>
    <property type="match status" value="1"/>
</dbReference>
<dbReference type="Pfam" id="PF23571">
    <property type="entry name" value="GH3_M"/>
    <property type="match status" value="1"/>
</dbReference>
<accession>A0A1B7MER6</accession>
<gene>
    <name evidence="3" type="ORF">K503DRAFT_673748</name>
</gene>
<dbReference type="InterPro" id="IPR055377">
    <property type="entry name" value="GH3_M"/>
</dbReference>
<dbReference type="PANTHER" id="PTHR31901">
    <property type="entry name" value="GH3 DOMAIN-CONTAINING PROTEIN"/>
    <property type="match status" value="1"/>
</dbReference>
<dbReference type="EMBL" id="KV449604">
    <property type="protein sequence ID" value="OAX31091.1"/>
    <property type="molecule type" value="Genomic_DNA"/>
</dbReference>
<sequence>QLKEHVNQALLEIIRTNSASQFAQNAPVLAKFREAIAQGDSKDDIEFMRQFRALVPITSYEHYEPFVENFFADPCREVDVKNMFAPGLPYFLAITSATSGKAPKLFPRYRPPTQYLQHPIPSSEGVVLAPYYLRPSNYSKTPKIHLEDGQSSQPLVVISASGGWMRMSMNWDFEHDMDRLDLWIPGQTAPYAVALIDDHRAFFLLHALFALADSRVTTISFLFANSFVSLLHYIEDEWLLLLDCIEYGIIPDIETTDDLRGALKKHFSANPARAAELRDIGPPGVAEGWAVRVWPALTKFLGITGGHAAVVVPKVTCVLGPSVTIQARLYASSECVIGVPYHSCNPAVDFKVTMVDGFIEFVDVPPNEPSERVLSAWELVKGRHYQPILTTRSGLWRYRLGDVISVKGFASDDGMPVINYMHRRDDSSIETCTESELTSAIIYTAEQWIGQITDFTILRDERKMPYAFGFLVEIEGEIGSNAIMAPHKMSEFLMASSFGYYYALLKGVISKPTIRLVGKGTFEEFPRWKCDKAGISVAQVKVPVVLSDKTSNEWFLSKVI</sequence>
<dbReference type="GO" id="GO:0016881">
    <property type="term" value="F:acid-amino acid ligase activity"/>
    <property type="evidence" value="ECO:0007669"/>
    <property type="project" value="TreeGrafter"/>
</dbReference>
<dbReference type="Pfam" id="PF23572">
    <property type="entry name" value="GH3_C"/>
    <property type="match status" value="1"/>
</dbReference>
<protein>
    <submittedName>
        <fullName evidence="3">Uncharacterized protein</fullName>
    </submittedName>
</protein>
<dbReference type="PANTHER" id="PTHR31901:SF9">
    <property type="entry name" value="GH3 DOMAIN-CONTAINING PROTEIN"/>
    <property type="match status" value="1"/>
</dbReference>
<keyword evidence="4" id="KW-1185">Reference proteome</keyword>
<evidence type="ECO:0000313" key="3">
    <source>
        <dbReference type="EMBL" id="OAX31091.1"/>
    </source>
</evidence>
<feature type="domain" description="GH3 C-terminal" evidence="2">
    <location>
        <begin position="436"/>
        <end position="548"/>
    </location>
</feature>
<dbReference type="AlphaFoldDB" id="A0A1B7MER6"/>
<dbReference type="OrthoDB" id="10004661at2759"/>
<reference evidence="3 4" key="1">
    <citation type="submission" date="2016-06" db="EMBL/GenBank/DDBJ databases">
        <title>Comparative genomics of the ectomycorrhizal sister species Rhizopogon vinicolor and Rhizopogon vesiculosus (Basidiomycota: Boletales) reveals a divergence of the mating type B locus.</title>
        <authorList>
            <consortium name="DOE Joint Genome Institute"/>
            <person name="Mujic A.B."/>
            <person name="Kuo A."/>
            <person name="Tritt A."/>
            <person name="Lipzen A."/>
            <person name="Chen C."/>
            <person name="Johnson J."/>
            <person name="Sharma A."/>
            <person name="Barry K."/>
            <person name="Grigoriev I.V."/>
            <person name="Spatafora J.W."/>
        </authorList>
    </citation>
    <scope>NUCLEOTIDE SEQUENCE [LARGE SCALE GENOMIC DNA]</scope>
    <source>
        <strain evidence="3 4">AM-OR11-026</strain>
    </source>
</reference>
<dbReference type="InParanoid" id="A0A1B7MER6"/>
<evidence type="ECO:0000259" key="1">
    <source>
        <dbReference type="Pfam" id="PF23571"/>
    </source>
</evidence>
<dbReference type="Proteomes" id="UP000092154">
    <property type="component" value="Unassembled WGS sequence"/>
</dbReference>
<feature type="domain" description="GH3 middle" evidence="1">
    <location>
        <begin position="356"/>
        <end position="423"/>
    </location>
</feature>
<name>A0A1B7MER6_9AGAM</name>
<dbReference type="GO" id="GO:0005737">
    <property type="term" value="C:cytoplasm"/>
    <property type="evidence" value="ECO:0007669"/>
    <property type="project" value="TreeGrafter"/>
</dbReference>
<dbReference type="InterPro" id="IPR055378">
    <property type="entry name" value="GH3_C"/>
</dbReference>
<organism evidence="3 4">
    <name type="scientific">Rhizopogon vinicolor AM-OR11-026</name>
    <dbReference type="NCBI Taxonomy" id="1314800"/>
    <lineage>
        <taxon>Eukaryota</taxon>
        <taxon>Fungi</taxon>
        <taxon>Dikarya</taxon>
        <taxon>Basidiomycota</taxon>
        <taxon>Agaricomycotina</taxon>
        <taxon>Agaricomycetes</taxon>
        <taxon>Agaricomycetidae</taxon>
        <taxon>Boletales</taxon>
        <taxon>Suillineae</taxon>
        <taxon>Rhizopogonaceae</taxon>
        <taxon>Rhizopogon</taxon>
    </lineage>
</organism>
<feature type="non-terminal residue" evidence="3">
    <location>
        <position position="560"/>
    </location>
</feature>
<proteinExistence type="predicted"/>
<evidence type="ECO:0000313" key="4">
    <source>
        <dbReference type="Proteomes" id="UP000092154"/>
    </source>
</evidence>
<dbReference type="InterPro" id="IPR004993">
    <property type="entry name" value="GH3"/>
</dbReference>
<evidence type="ECO:0000259" key="2">
    <source>
        <dbReference type="Pfam" id="PF23572"/>
    </source>
</evidence>
<feature type="non-terminal residue" evidence="3">
    <location>
        <position position="1"/>
    </location>
</feature>